<feature type="region of interest" description="Disordered" evidence="1">
    <location>
        <begin position="94"/>
        <end position="121"/>
    </location>
</feature>
<protein>
    <submittedName>
        <fullName evidence="3">Endo alpha-1,4 polygalactosaminidase</fullName>
    </submittedName>
</protein>
<evidence type="ECO:0000313" key="4">
    <source>
        <dbReference type="Proteomes" id="UP000695264"/>
    </source>
</evidence>
<keyword evidence="4" id="KW-1185">Reference proteome</keyword>
<organism evidence="3 4">
    <name type="scientific">Streptomyces zingiberis</name>
    <dbReference type="NCBI Taxonomy" id="2053010"/>
    <lineage>
        <taxon>Bacteria</taxon>
        <taxon>Bacillati</taxon>
        <taxon>Actinomycetota</taxon>
        <taxon>Actinomycetes</taxon>
        <taxon>Kitasatosporales</taxon>
        <taxon>Streptomycetaceae</taxon>
        <taxon>Streptomyces</taxon>
    </lineage>
</organism>
<dbReference type="Gene3D" id="3.20.20.70">
    <property type="entry name" value="Aldolase class I"/>
    <property type="match status" value="1"/>
</dbReference>
<dbReference type="InterPro" id="IPR004352">
    <property type="entry name" value="GH114_TIM-barrel"/>
</dbReference>
<dbReference type="InterPro" id="IPR017853">
    <property type="entry name" value="GH"/>
</dbReference>
<comment type="caution">
    <text evidence="3">The sequence shown here is derived from an EMBL/GenBank/DDBJ whole genome shotgun (WGS) entry which is preliminary data.</text>
</comment>
<feature type="compositionally biased region" description="Basic residues" evidence="1">
    <location>
        <begin position="1"/>
        <end position="14"/>
    </location>
</feature>
<name>A0ABX1BY80_9ACTN</name>
<evidence type="ECO:0000259" key="2">
    <source>
        <dbReference type="Pfam" id="PF03537"/>
    </source>
</evidence>
<feature type="domain" description="Glycoside-hydrolase family GH114 TIM-barrel" evidence="2">
    <location>
        <begin position="122"/>
        <end position="339"/>
    </location>
</feature>
<dbReference type="InterPro" id="IPR013785">
    <property type="entry name" value="Aldolase_TIM"/>
</dbReference>
<dbReference type="PANTHER" id="PTHR35273:SF2">
    <property type="entry name" value="ALPHA-GALACTOSIDASE"/>
    <property type="match status" value="1"/>
</dbReference>
<gene>
    <name evidence="3" type="ORF">HCK00_19435</name>
</gene>
<proteinExistence type="predicted"/>
<reference evidence="3 4" key="1">
    <citation type="submission" date="2020-03" db="EMBL/GenBank/DDBJ databases">
        <title>WGS of actinomycetes isolated from Thailand.</title>
        <authorList>
            <person name="Thawai C."/>
        </authorList>
    </citation>
    <scope>NUCLEOTIDE SEQUENCE [LARGE SCALE GENOMIC DNA]</scope>
    <source>
        <strain evidence="3 4">PLAI 1-29</strain>
    </source>
</reference>
<evidence type="ECO:0000313" key="3">
    <source>
        <dbReference type="EMBL" id="NJQ02654.1"/>
    </source>
</evidence>
<dbReference type="RefSeq" id="WP_168103278.1">
    <property type="nucleotide sequence ID" value="NZ_JAATEN010000016.1"/>
</dbReference>
<feature type="compositionally biased region" description="Low complexity" evidence="1">
    <location>
        <begin position="94"/>
        <end position="111"/>
    </location>
</feature>
<evidence type="ECO:0000256" key="1">
    <source>
        <dbReference type="SAM" id="MobiDB-lite"/>
    </source>
</evidence>
<feature type="region of interest" description="Disordered" evidence="1">
    <location>
        <begin position="1"/>
        <end position="67"/>
    </location>
</feature>
<dbReference type="Proteomes" id="UP000695264">
    <property type="component" value="Unassembled WGS sequence"/>
</dbReference>
<dbReference type="PANTHER" id="PTHR35273">
    <property type="entry name" value="ALPHA-1,4 POLYGALACTOSAMINIDASE, PUTATIVE (AFU_ORTHOLOGUE AFUA_3G07890)-RELATED"/>
    <property type="match status" value="1"/>
</dbReference>
<sequence>MTPRRPARLRRARPHPLPAPRARRTAVRGLPARLRRHPAGRGTADAPPPPSAPSAPSAPPGAAGSGRERVRRLALAAVLLPLLLLTGCSGGAEGRPPADGAAPGSSAPSAADRWRPAPRTPWQWQLSGRVDTRVDVPVYDIDGFENTASTVTALHARGRKVICYINAGAWEDFRPDRAAFPRSVLGRSNGWPGERWLDIRRTDVLRPLMARRMDMCREKGFDAVEPDLMDGYLNRTGFPLTARHQLAYNRMLAALAHERGLSVGLKNDLPQIPELVDSFDFAVNEECAEFGECDRLGPFIDQGKAVFHVEYALPTSRFCPGSERLGLSSMRKRLALDAWRDPCP</sequence>
<feature type="compositionally biased region" description="Pro residues" evidence="1">
    <location>
        <begin position="46"/>
        <end position="59"/>
    </location>
</feature>
<dbReference type="SUPFAM" id="SSF51445">
    <property type="entry name" value="(Trans)glycosidases"/>
    <property type="match status" value="1"/>
</dbReference>
<dbReference type="Pfam" id="PF03537">
    <property type="entry name" value="Glyco_hydro_114"/>
    <property type="match status" value="1"/>
</dbReference>
<dbReference type="EMBL" id="JAATEN010000016">
    <property type="protein sequence ID" value="NJQ02654.1"/>
    <property type="molecule type" value="Genomic_DNA"/>
</dbReference>
<accession>A0ABX1BY80</accession>